<evidence type="ECO:0000313" key="1">
    <source>
        <dbReference type="EMBL" id="GLY57589.1"/>
    </source>
</evidence>
<dbReference type="EMBL" id="BSTG01000002">
    <property type="protein sequence ID" value="GLY57589.1"/>
    <property type="molecule type" value="Genomic_DNA"/>
</dbReference>
<organism evidence="1 2">
    <name type="scientific">Cellulosimicrobium cellulans</name>
    <name type="common">Arthrobacter luteus</name>
    <dbReference type="NCBI Taxonomy" id="1710"/>
    <lineage>
        <taxon>Bacteria</taxon>
        <taxon>Bacillati</taxon>
        <taxon>Actinomycetota</taxon>
        <taxon>Actinomycetes</taxon>
        <taxon>Micrococcales</taxon>
        <taxon>Promicromonosporaceae</taxon>
        <taxon>Cellulosimicrobium</taxon>
    </lineage>
</organism>
<sequence>MAVGWGAAAAGDAKVAAVRASAPTTAEAVTTRERRGEVLANERPGAAALGVDRSVMKASLLFGPGWGSRDLFGLLQDTRAPPRNARVRTKPLPLSVAGRRVGR</sequence>
<accession>A0AAV5PB84</accession>
<name>A0AAV5PB84_CELCE</name>
<comment type="caution">
    <text evidence="1">The sequence shown here is derived from an EMBL/GenBank/DDBJ whole genome shotgun (WGS) entry which is preliminary data.</text>
</comment>
<reference evidence="1" key="1">
    <citation type="submission" date="2023-03" db="EMBL/GenBank/DDBJ databases">
        <title>Cellulosimicrobium cellulans NBRC 103059.</title>
        <authorList>
            <person name="Ichikawa N."/>
            <person name="Sato H."/>
            <person name="Tonouchi N."/>
        </authorList>
    </citation>
    <scope>NUCLEOTIDE SEQUENCE</scope>
    <source>
        <strain evidence="1">NBRC 103059</strain>
    </source>
</reference>
<dbReference type="AlphaFoldDB" id="A0AAV5PB84"/>
<dbReference type="Proteomes" id="UP001165168">
    <property type="component" value="Unassembled WGS sequence"/>
</dbReference>
<evidence type="ECO:0000313" key="2">
    <source>
        <dbReference type="Proteomes" id="UP001165168"/>
    </source>
</evidence>
<protein>
    <submittedName>
        <fullName evidence="1">Uncharacterized protein</fullName>
    </submittedName>
</protein>
<gene>
    <name evidence="1" type="ORF">Ccel01_21910</name>
</gene>
<proteinExistence type="predicted"/>